<sequence length="2151" mass="238811">MQSQILRSGTAAAVAARRLRDIVRAVRGRDGWRWRAPEVKLLNTSAGDTVTIGDITYKLKNPKNPELVPLKHISDSLPQTVVQHLRWIMQKDLLGQDVFLIGPPGPLRRSIAMQYLELTKREVEYVALSRDTTETDLKQRREIRSGTAFYIDQCAVRAATQGRVLVLEGLEKAERNVLPVLNNLLENREMQLEDGRFLMSAERYDKLLQEHTKEELDSWKIVRVSEDFRVIALGLPVPKYKGNPLDPPLRSRFQARDIYYLPFKDQLELLYTAGPNIAAERVSQLLSLATTLCSQESSNLGLPDFPVDNLLSALHVLNAFPMLSSQQFIHRLYPYSSILGKEGRTAVEGVLSRFELLDGRRQTAPSAVLSLSKASDLEGHADITLRVADKDVTFQVPAGAKELRPPNSSPTFINTPSHSQLLAEMMQSHMVKDMCLMGAKGCGKSVIAREFAEMLGYSIEPVMLYQHACQPRQPHNIQRFEVLRADLIHPRRLATAGATTNYLSDFGLGDGRVHLRDPSLRFLIGRQVGGIEEILEVFLPPSDNVPSRGQQLPTCTVNSVGRVLLPPSEAPDGLPESLRGRPIVLLHGLTELLPDPSFCLQDRPGCGLLGLPVPVNCVRSPTGQHGPIGTPSSAYLTASLTSGVHHRVRGLPPRQAPETLCVHNFELPRRQWRQRTWSTRDSMSPASLGICEKLFRRWELKTSLTEGSARRSQQTLTIRLGLPGTPRRPGTLYTAVRPVEAQTTARDLSPTRRAQGSDPLVHRGELQHMAELGSYKQQAHTSSPPLTLGNSRVVEGPAPLKELGSRAQAMRGVPTLNPFTSLFHLQDMTARDLLQQRYTLPNGDTAWRPSPLVTAAIEGKMLLLDGIHRVNLGTLAVLSRLLHDRELDLYDGTRLLRWDRYQTLKEQLQFSDEQLQERSIFPIHPSFRVLALAEPPAVGASGVAGSSNNRGQQWLGPELLTMFLYHTVPPMAKAEEMGLIEGLTKNVPKEAVEQLLHLTHSLRKTNGDPTAQSLASSLSTRQLLRICRRLSQYPEQNITHAVNKACLSRFLPSLARASLEKSLANCSIQDAADPPEHTRDFSCMVKDGVLTIGSVSAPVYNPNEKMKVPDVLFYDNPQHMMVMEDMLKDFLLGEHLLLVGNQGVGKNKIVDRFLHLLNRPREYLQLHRDTTVQTLTLQPSVRDGIIMYEDSPLVKAVKMGHILVIDEADKAPTNVTCILKTLVESGEMILADGRRIISDPREAEGRPNTIVMHPDFRMLVLANRPGFPFLGNDFFGALGDIFSCHAVDNPKPQAELAMLKQYGPDVPDATLQKLVAAFGELRSMADQGTITYPYSTREVVNIVKHLQKFPDEGLANVVRNVFDFDSYNKDMREVLIEALHKHGIPIGAKPTSVKLAKELPLPEVKMTGYWTINQGGNARRKLLCPTETHPIDIKGPVFLRVQGYPCNRQESRALSFSEEKAHWQIPMNEVNIICDVTTKDDVLYVATCNPVSLYCMKERGESIQCMELYDVFPRTISGVWQPFVTVAPLGSPLDGQVVLHEEQSNTVLHLDMVTGAVRRLMLSPDGDQPSARASNWWSSKEQQGGHKMCHDFAHKNWLLFYKEDGNQLEVLDVLEGRVHSISLPINLKSVFLVAEDRWLLLESNTNKKFLLTKPMHMAAEDSGVCQLHSISENSVSSGHGASSAETSTPQMLSSCEQLPNENLSAALDQKIVSPNRITADTGSFARIIVGFPDLLSPNEVYSFNRPVDLSAMKSSEGGGHMFFRGGPRSSSAKRENCVSLLSANQVVRAIPPNKVPLKEIYPKDVTPPMTAAYLEVTDLNSKKLKYIPVPSNEKSMSVSPYTSWLSKVSESDVLIAPLGSGGVVTVDMGGYVRLWETGLDHLQRSLMEWRNMIGTEDGRPIQITIQRDSGLDVTAPKHGKIDPNNAPHVGGNQWAGGTGGRDTAGLGGKGGPYRLDAGHKVYQISQAEKDAVPEEIRKAAREMGEKAFKERLKEIDMSEYDAATYERFSSAVRRQVQSLRIILDSLQVFAAVPVPALNVNVNVNMNFCKERVCVTRRGRGGSCSFFCPLGANSRPEKVIMPLAPSSLLSCDHSEKKTRSDIMRNGAKGKERQWLKNQALGELDDAKIIDGLTGEKAIYKRRGELDPENIIS</sequence>
<organism evidence="1 2">
    <name type="scientific">Scortum barcoo</name>
    <name type="common">barcoo grunter</name>
    <dbReference type="NCBI Taxonomy" id="214431"/>
    <lineage>
        <taxon>Eukaryota</taxon>
        <taxon>Metazoa</taxon>
        <taxon>Chordata</taxon>
        <taxon>Craniata</taxon>
        <taxon>Vertebrata</taxon>
        <taxon>Euteleostomi</taxon>
        <taxon>Actinopterygii</taxon>
        <taxon>Neopterygii</taxon>
        <taxon>Teleostei</taxon>
        <taxon>Neoteleostei</taxon>
        <taxon>Acanthomorphata</taxon>
        <taxon>Eupercaria</taxon>
        <taxon>Centrarchiformes</taxon>
        <taxon>Terapontoidei</taxon>
        <taxon>Terapontidae</taxon>
        <taxon>Scortum</taxon>
    </lineage>
</organism>
<reference evidence="1" key="1">
    <citation type="submission" date="2022-04" db="EMBL/GenBank/DDBJ databases">
        <title>Jade perch genome.</title>
        <authorList>
            <person name="Chao B."/>
        </authorList>
    </citation>
    <scope>NUCLEOTIDE SEQUENCE</scope>
    <source>
        <strain evidence="1">CB-2022</strain>
    </source>
</reference>
<evidence type="ECO:0000313" key="1">
    <source>
        <dbReference type="EMBL" id="KAI3356646.1"/>
    </source>
</evidence>
<proteinExistence type="predicted"/>
<dbReference type="EMBL" id="CM041550">
    <property type="protein sequence ID" value="KAI3356646.1"/>
    <property type="molecule type" value="Genomic_DNA"/>
</dbReference>
<dbReference type="Proteomes" id="UP000831701">
    <property type="component" value="Chromosome 20"/>
</dbReference>
<accession>A0ACB8VME4</accession>
<protein>
    <submittedName>
        <fullName evidence="1">Uncharacterized protein</fullName>
    </submittedName>
</protein>
<comment type="caution">
    <text evidence="1">The sequence shown here is derived from an EMBL/GenBank/DDBJ whole genome shotgun (WGS) entry which is preliminary data.</text>
</comment>
<gene>
    <name evidence="1" type="ORF">L3Q82_017236</name>
</gene>
<evidence type="ECO:0000313" key="2">
    <source>
        <dbReference type="Proteomes" id="UP000831701"/>
    </source>
</evidence>
<name>A0ACB8VME4_9TELE</name>
<keyword evidence="2" id="KW-1185">Reference proteome</keyword>